<evidence type="ECO:0000256" key="1">
    <source>
        <dbReference type="SAM" id="MobiDB-lite"/>
    </source>
</evidence>
<dbReference type="InterPro" id="IPR010255">
    <property type="entry name" value="Haem_peroxidase_sf"/>
</dbReference>
<dbReference type="EMBL" id="QXFX01000197">
    <property type="protein sequence ID" value="KAE9126171.1"/>
    <property type="molecule type" value="Genomic_DNA"/>
</dbReference>
<organism evidence="3 4">
    <name type="scientific">Phytophthora fragariae</name>
    <dbReference type="NCBI Taxonomy" id="53985"/>
    <lineage>
        <taxon>Eukaryota</taxon>
        <taxon>Sar</taxon>
        <taxon>Stramenopiles</taxon>
        <taxon>Oomycota</taxon>
        <taxon>Peronosporomycetes</taxon>
        <taxon>Peronosporales</taxon>
        <taxon>Peronosporaceae</taxon>
        <taxon>Phytophthora</taxon>
    </lineage>
</organism>
<dbReference type="GO" id="GO:0006979">
    <property type="term" value="P:response to oxidative stress"/>
    <property type="evidence" value="ECO:0007669"/>
    <property type="project" value="InterPro"/>
</dbReference>
<accession>A0A6A4A3R1</accession>
<comment type="caution">
    <text evidence="3">The sequence shown here is derived from an EMBL/GenBank/DDBJ whole genome shotgun (WGS) entry which is preliminary data.</text>
</comment>
<evidence type="ECO:0000313" key="5">
    <source>
        <dbReference type="Proteomes" id="UP000488956"/>
    </source>
</evidence>
<dbReference type="Proteomes" id="UP000488956">
    <property type="component" value="Unassembled WGS sequence"/>
</dbReference>
<proteinExistence type="predicted"/>
<dbReference type="GO" id="GO:0020037">
    <property type="term" value="F:heme binding"/>
    <property type="evidence" value="ECO:0007669"/>
    <property type="project" value="InterPro"/>
</dbReference>
<dbReference type="Proteomes" id="UP000440367">
    <property type="component" value="Unassembled WGS sequence"/>
</dbReference>
<dbReference type="GO" id="GO:0004601">
    <property type="term" value="F:peroxidase activity"/>
    <property type="evidence" value="ECO:0007669"/>
    <property type="project" value="InterPro"/>
</dbReference>
<gene>
    <name evidence="3" type="ORF">PF002_g6333</name>
    <name evidence="2" type="ORF">PF010_g5346</name>
</gene>
<sequence length="448" mass="49531">MDVQQIKSYIETNCLDTHTMIIDESMEPWVAPQWRQDSLIHHRECVKQLRETRRINGRAGPRSRRAAHRRATHTAEIKRKGVSWPVNSMALAFVYAVVKDDAYYKLCDSEPHFTYISKLRAQPVGKDVEVGVRFATGRRTPKCTHATPGGSSDREPAARAYKDKGSNAASRAQVGQHLLEWLNQPGEDRWHVAVHRLCPMLTADIAQLIDESNDNISLELSNQRSLVQARVAQPGSRGLLSRQRRAARAAVPEPDSADARLAAGLRHRAFGHLLAADQVGGRLDERLKQRRHAVQMRAVRIRGVAVRVVTDYGGSCNGAKIRFSPQKDWPGNASLAKTPKTLSALEPVKKSHPTLSTAHDDDDDVAHGDHCRVVVHAQGRQHDQMGASPYEAKALAGCTGSVAQQKILDYSSSFSNGSLTLSNEFFQALLNKTWTEVSEKELQGGGCS</sequence>
<evidence type="ECO:0000313" key="2">
    <source>
        <dbReference type="EMBL" id="KAE9126171.1"/>
    </source>
</evidence>
<dbReference type="AlphaFoldDB" id="A0A6A4A3R1"/>
<evidence type="ECO:0000313" key="3">
    <source>
        <dbReference type="EMBL" id="KAE9247288.1"/>
    </source>
</evidence>
<dbReference type="EMBL" id="QXGD01000219">
    <property type="protein sequence ID" value="KAE9247288.1"/>
    <property type="molecule type" value="Genomic_DNA"/>
</dbReference>
<evidence type="ECO:0000313" key="4">
    <source>
        <dbReference type="Proteomes" id="UP000440367"/>
    </source>
</evidence>
<dbReference type="PANTHER" id="PTHR43799:SF1">
    <property type="entry name" value="ASPARTATE AMINOTRANSFERASE"/>
    <property type="match status" value="1"/>
</dbReference>
<reference evidence="3 4" key="1">
    <citation type="submission" date="2018-08" db="EMBL/GenBank/DDBJ databases">
        <title>Genomic investigation of the strawberry pathogen Phytophthora fragariae indicates pathogenicity is determined by transcriptional variation in three key races.</title>
        <authorList>
            <person name="Adams T.M."/>
            <person name="Armitage A.D."/>
            <person name="Sobczyk M.K."/>
            <person name="Bates H.J."/>
            <person name="Dunwell J.M."/>
            <person name="Nellist C.F."/>
            <person name="Harrison R.J."/>
        </authorList>
    </citation>
    <scope>NUCLEOTIDE SEQUENCE [LARGE SCALE GENOMIC DNA]</scope>
    <source>
        <strain evidence="3 4">BC-1</strain>
        <strain evidence="2 5">ONT-3</strain>
    </source>
</reference>
<name>A0A6A4A3R1_9STRA</name>
<feature type="compositionally biased region" description="Basic and acidic residues" evidence="1">
    <location>
        <begin position="152"/>
        <end position="165"/>
    </location>
</feature>
<dbReference type="SUPFAM" id="SSF48113">
    <property type="entry name" value="Heme-dependent peroxidases"/>
    <property type="match status" value="1"/>
</dbReference>
<dbReference type="Gene3D" id="1.10.520.10">
    <property type="match status" value="1"/>
</dbReference>
<feature type="region of interest" description="Disordered" evidence="1">
    <location>
        <begin position="139"/>
        <end position="167"/>
    </location>
</feature>
<protein>
    <submittedName>
        <fullName evidence="3">Uncharacterized protein</fullName>
    </submittedName>
</protein>
<dbReference type="PANTHER" id="PTHR43799">
    <property type="entry name" value="AMINOTRANSFERASE, PUTATIVE-RELATED"/>
    <property type="match status" value="1"/>
</dbReference>